<keyword evidence="2" id="KW-0067">ATP-binding</keyword>
<feature type="non-terminal residue" evidence="5">
    <location>
        <position position="263"/>
    </location>
</feature>
<dbReference type="GO" id="GO:0016887">
    <property type="term" value="F:ATP hydrolysis activity"/>
    <property type="evidence" value="ECO:0007669"/>
    <property type="project" value="TreeGrafter"/>
</dbReference>
<organism evidence="5">
    <name type="scientific">marine metagenome</name>
    <dbReference type="NCBI Taxonomy" id="408172"/>
    <lineage>
        <taxon>unclassified sequences</taxon>
        <taxon>metagenomes</taxon>
        <taxon>ecological metagenomes</taxon>
    </lineage>
</organism>
<proteinExistence type="predicted"/>
<dbReference type="Gene3D" id="3.30.300.160">
    <property type="entry name" value="Type II secretion system, protein E, N-terminal domain"/>
    <property type="match status" value="1"/>
</dbReference>
<feature type="domain" description="Bacterial type II secretion system protein E" evidence="3">
    <location>
        <begin position="166"/>
        <end position="263"/>
    </location>
</feature>
<dbReference type="InterPro" id="IPR007831">
    <property type="entry name" value="T2SS_GspE_N"/>
</dbReference>
<sequence>MVSEDELARHLETAESESRSLTQVLLEGDQLGEADLLEVLSEETRFPAVDVFKVRPEKSVVDLLPENLASYYGVVPVSRVANVLTLAVSNPFDILQLDDIRRVTACEIRPVLSTEPAIRKAIPEIYNRGQQMVDDLLDDMNEDEVEVKQKAIDDSRAADLGLLAEESGQAPVVKLVNLIIVQGIKKKASDIHIEPLDNDVRVRYRVDGVLHESIRPPKRMQNALVSRIKIMCGLDIAERRQPQDGKFQITMEGRKIDFRVSTL</sequence>
<dbReference type="AlphaFoldDB" id="A0A382T9N8"/>
<dbReference type="Gene3D" id="3.30.450.90">
    <property type="match status" value="1"/>
</dbReference>
<dbReference type="InterPro" id="IPR001482">
    <property type="entry name" value="T2SS/T4SS_dom"/>
</dbReference>
<dbReference type="SUPFAM" id="SSF52540">
    <property type="entry name" value="P-loop containing nucleoside triphosphate hydrolases"/>
    <property type="match status" value="1"/>
</dbReference>
<dbReference type="Pfam" id="PF00437">
    <property type="entry name" value="T2SSE"/>
    <property type="match status" value="1"/>
</dbReference>
<evidence type="ECO:0008006" key="6">
    <source>
        <dbReference type="Google" id="ProtNLM"/>
    </source>
</evidence>
<evidence type="ECO:0000259" key="3">
    <source>
        <dbReference type="Pfam" id="PF00437"/>
    </source>
</evidence>
<dbReference type="InterPro" id="IPR037257">
    <property type="entry name" value="T2SS_E_N_sf"/>
</dbReference>
<dbReference type="GO" id="GO:0005524">
    <property type="term" value="F:ATP binding"/>
    <property type="evidence" value="ECO:0007669"/>
    <property type="project" value="UniProtKB-KW"/>
</dbReference>
<dbReference type="GO" id="GO:0005886">
    <property type="term" value="C:plasma membrane"/>
    <property type="evidence" value="ECO:0007669"/>
    <property type="project" value="TreeGrafter"/>
</dbReference>
<evidence type="ECO:0000313" key="5">
    <source>
        <dbReference type="EMBL" id="SVD18840.1"/>
    </source>
</evidence>
<dbReference type="PANTHER" id="PTHR30258:SF1">
    <property type="entry name" value="PROTEIN TRANSPORT PROTEIN HOFB HOMOLOG"/>
    <property type="match status" value="1"/>
</dbReference>
<dbReference type="InterPro" id="IPR027417">
    <property type="entry name" value="P-loop_NTPase"/>
</dbReference>
<dbReference type="Pfam" id="PF05157">
    <property type="entry name" value="MshEN"/>
    <property type="match status" value="1"/>
</dbReference>
<keyword evidence="1" id="KW-0547">Nucleotide-binding</keyword>
<dbReference type="PANTHER" id="PTHR30258">
    <property type="entry name" value="TYPE II SECRETION SYSTEM PROTEIN GSPE-RELATED"/>
    <property type="match status" value="1"/>
</dbReference>
<dbReference type="EMBL" id="UINC01134973">
    <property type="protein sequence ID" value="SVD18840.1"/>
    <property type="molecule type" value="Genomic_DNA"/>
</dbReference>
<name>A0A382T9N8_9ZZZZ</name>
<evidence type="ECO:0000259" key="4">
    <source>
        <dbReference type="Pfam" id="PF05157"/>
    </source>
</evidence>
<reference evidence="5" key="1">
    <citation type="submission" date="2018-05" db="EMBL/GenBank/DDBJ databases">
        <authorList>
            <person name="Lanie J.A."/>
            <person name="Ng W.-L."/>
            <person name="Kazmierczak K.M."/>
            <person name="Andrzejewski T.M."/>
            <person name="Davidsen T.M."/>
            <person name="Wayne K.J."/>
            <person name="Tettelin H."/>
            <person name="Glass J.I."/>
            <person name="Rusch D."/>
            <person name="Podicherti R."/>
            <person name="Tsui H.-C.T."/>
            <person name="Winkler M.E."/>
        </authorList>
    </citation>
    <scope>NUCLEOTIDE SEQUENCE</scope>
</reference>
<protein>
    <recommendedName>
        <fullName evidence="6">Type II secretion system protein GspE N-terminal domain-containing protein</fullName>
    </recommendedName>
</protein>
<gene>
    <name evidence="5" type="ORF">METZ01_LOCUS371694</name>
</gene>
<accession>A0A382T9N8</accession>
<feature type="domain" description="Type II secretion system protein GspE N-terminal" evidence="4">
    <location>
        <begin position="46"/>
        <end position="129"/>
    </location>
</feature>
<evidence type="ECO:0000256" key="2">
    <source>
        <dbReference type="ARBA" id="ARBA00022840"/>
    </source>
</evidence>
<dbReference type="SUPFAM" id="SSF160246">
    <property type="entry name" value="EspE N-terminal domain-like"/>
    <property type="match status" value="1"/>
</dbReference>
<evidence type="ECO:0000256" key="1">
    <source>
        <dbReference type="ARBA" id="ARBA00022741"/>
    </source>
</evidence>